<dbReference type="InterPro" id="IPR036322">
    <property type="entry name" value="WD40_repeat_dom_sf"/>
</dbReference>
<dbReference type="PANTHER" id="PTHR19854:SF1">
    <property type="entry name" value="GUANINE NUCLEOTIDE-BINDING PROTEIN SUBUNIT BETA-LIKE PROTEIN 1"/>
    <property type="match status" value="1"/>
</dbReference>
<reference evidence="4 5" key="1">
    <citation type="journal article" date="2019" name="Sci. Rep.">
        <title>Nanopore sequencing improves the draft genome of the human pathogenic amoeba Naegleria fowleri.</title>
        <authorList>
            <person name="Liechti N."/>
            <person name="Schurch N."/>
            <person name="Bruggmann R."/>
            <person name="Wittwer M."/>
        </authorList>
    </citation>
    <scope>NUCLEOTIDE SEQUENCE [LARGE SCALE GENOMIC DNA]</scope>
    <source>
        <strain evidence="4 5">ATCC 30894</strain>
    </source>
</reference>
<dbReference type="OrthoDB" id="7668193at2759"/>
<evidence type="ECO:0000313" key="5">
    <source>
        <dbReference type="Proteomes" id="UP000444721"/>
    </source>
</evidence>
<evidence type="ECO:0000256" key="1">
    <source>
        <dbReference type="ARBA" id="ARBA00022574"/>
    </source>
</evidence>
<evidence type="ECO:0000256" key="2">
    <source>
        <dbReference type="ARBA" id="ARBA00022737"/>
    </source>
</evidence>
<dbReference type="OMA" id="QGREGCI"/>
<evidence type="ECO:0000313" key="4">
    <source>
        <dbReference type="EMBL" id="KAF0984966.1"/>
    </source>
</evidence>
<dbReference type="GeneID" id="68107223"/>
<dbReference type="VEuPathDB" id="AmoebaDB:NF0105070"/>
<dbReference type="EMBL" id="VFQX01000001">
    <property type="protein sequence ID" value="KAF0984966.1"/>
    <property type="molecule type" value="Genomic_DNA"/>
</dbReference>
<dbReference type="PANTHER" id="PTHR19854">
    <property type="entry name" value="TRANSDUCIN BETA-LIKE 3"/>
    <property type="match status" value="1"/>
</dbReference>
<keyword evidence="1 3" id="KW-0853">WD repeat</keyword>
<dbReference type="PROSITE" id="PS00678">
    <property type="entry name" value="WD_REPEATS_1"/>
    <property type="match status" value="1"/>
</dbReference>
<accession>A0A6A5CB97</accession>
<dbReference type="Proteomes" id="UP000444721">
    <property type="component" value="Unassembled WGS sequence"/>
</dbReference>
<dbReference type="RefSeq" id="XP_044569679.1">
    <property type="nucleotide sequence ID" value="XM_044708475.1"/>
</dbReference>
<proteinExistence type="predicted"/>
<protein>
    <submittedName>
        <fullName evidence="4">Uncharacterized protein</fullName>
    </submittedName>
</protein>
<dbReference type="InterPro" id="IPR015943">
    <property type="entry name" value="WD40/YVTN_repeat-like_dom_sf"/>
</dbReference>
<dbReference type="PROSITE" id="PS50082">
    <property type="entry name" value="WD_REPEATS_2"/>
    <property type="match status" value="1"/>
</dbReference>
<organism evidence="4 5">
    <name type="scientific">Naegleria fowleri</name>
    <name type="common">Brain eating amoeba</name>
    <dbReference type="NCBI Taxonomy" id="5763"/>
    <lineage>
        <taxon>Eukaryota</taxon>
        <taxon>Discoba</taxon>
        <taxon>Heterolobosea</taxon>
        <taxon>Tetramitia</taxon>
        <taxon>Eutetramitia</taxon>
        <taxon>Vahlkampfiidae</taxon>
        <taxon>Naegleria</taxon>
    </lineage>
</organism>
<dbReference type="SUPFAM" id="SSF50978">
    <property type="entry name" value="WD40 repeat-like"/>
    <property type="match status" value="1"/>
</dbReference>
<sequence length="425" mass="47825">MSKNTPSSPLPIILRGHISEVTAVQFYKHAPSETSRLLLFSGDLKGHLNIFSMETRRVKHSFQKYHQHSILGFYQPKEDQHVLFSQGREGCIKRLDLNHLSTTGGGSCSNNDDTQNNNHGQSWNFNSIFSFCKFTPFLYHNNAMSFFVPSEKDHTLLIDCRMSADDCSKFSIAPPTQVYDKPFGMLTSMMCIENSSYLLCAYEAGIIVEFDVRKLSSNFSSSTMTSDNNEYIQVRSIYDVNTPHEPTICMNYQSVLDEILIGTAGNSMSVLARRPRHGIDIKEEANLDGTCKIKHSFSMTSAGINDICCMNEQQSYGLDGIANGNNKDEKKCSSLMSRLAFAGCWDGNIRVFDLRKKKKLAVYKYHEESIRSLDCIEHSSGSSFDFNQGSNEVNSHSCNRNNILLAAGSKDSKISIWNVDFEVKK</sequence>
<feature type="repeat" description="WD" evidence="3">
    <location>
        <begin position="386"/>
        <end position="420"/>
    </location>
</feature>
<dbReference type="PROSITE" id="PS50294">
    <property type="entry name" value="WD_REPEATS_REGION"/>
    <property type="match status" value="1"/>
</dbReference>
<dbReference type="AlphaFoldDB" id="A0A6A5CB97"/>
<gene>
    <name evidence="4" type="ORF">FDP41_000005</name>
</gene>
<name>A0A6A5CB97_NAEFO</name>
<dbReference type="InterPro" id="IPR001680">
    <property type="entry name" value="WD40_rpt"/>
</dbReference>
<dbReference type="Pfam" id="PF00400">
    <property type="entry name" value="WD40"/>
    <property type="match status" value="1"/>
</dbReference>
<dbReference type="VEuPathDB" id="AmoebaDB:FDP41_000005"/>
<dbReference type="Gene3D" id="2.130.10.10">
    <property type="entry name" value="YVTN repeat-like/Quinoprotein amine dehydrogenase"/>
    <property type="match status" value="2"/>
</dbReference>
<keyword evidence="5" id="KW-1185">Reference proteome</keyword>
<evidence type="ECO:0000256" key="3">
    <source>
        <dbReference type="PROSITE-ProRule" id="PRU00221"/>
    </source>
</evidence>
<keyword evidence="2" id="KW-0677">Repeat</keyword>
<dbReference type="VEuPathDB" id="AmoebaDB:NfTy_026610"/>
<dbReference type="SMART" id="SM00320">
    <property type="entry name" value="WD40"/>
    <property type="match status" value="3"/>
</dbReference>
<dbReference type="InterPro" id="IPR019775">
    <property type="entry name" value="WD40_repeat_CS"/>
</dbReference>
<comment type="caution">
    <text evidence="4">The sequence shown here is derived from an EMBL/GenBank/DDBJ whole genome shotgun (WGS) entry which is preliminary data.</text>
</comment>